<dbReference type="PANTHER" id="PTHR11109">
    <property type="entry name" value="GTP CYCLOHYDROLASE I"/>
    <property type="match status" value="1"/>
</dbReference>
<evidence type="ECO:0000259" key="7">
    <source>
        <dbReference type="Pfam" id="PF01227"/>
    </source>
</evidence>
<keyword evidence="9" id="KW-1185">Reference proteome</keyword>
<dbReference type="Proteomes" id="UP001235344">
    <property type="component" value="Chromosome"/>
</dbReference>
<dbReference type="SUPFAM" id="SSF55620">
    <property type="entry name" value="Tetrahydrobiopterin biosynthesis enzymes-like"/>
    <property type="match status" value="1"/>
</dbReference>
<dbReference type="Pfam" id="PF01227">
    <property type="entry name" value="GTP_cyclohydroI"/>
    <property type="match status" value="1"/>
</dbReference>
<dbReference type="PROSITE" id="PS00860">
    <property type="entry name" value="GTP_CYCLOHYDROL_1_2"/>
    <property type="match status" value="1"/>
</dbReference>
<comment type="pathway">
    <text evidence="2 6">Cofactor biosynthesis; 7,8-dihydroneopterin triphosphate biosynthesis; 7,8-dihydroneopterin triphosphate from GTP: step 1/1.</text>
</comment>
<comment type="similarity">
    <text evidence="3 6">Belongs to the GTP cyclohydrolase I family.</text>
</comment>
<evidence type="ECO:0000256" key="1">
    <source>
        <dbReference type="ARBA" id="ARBA00001052"/>
    </source>
</evidence>
<feature type="binding site" evidence="6">
    <location>
        <position position="75"/>
    </location>
    <ligand>
        <name>Zn(2+)</name>
        <dbReference type="ChEBI" id="CHEBI:29105"/>
    </ligand>
</feature>
<proteinExistence type="inferred from homology"/>
<name>A0ABY9H4A4_9GAMM</name>
<keyword evidence="6" id="KW-0547">Nucleotide-binding</keyword>
<protein>
    <recommendedName>
        <fullName evidence="6">GTP cyclohydrolase 1</fullName>
        <ecNumber evidence="6">3.5.4.16</ecNumber>
    </recommendedName>
    <alternativeName>
        <fullName evidence="6">GTP cyclohydrolase I</fullName>
        <shortName evidence="6">GTP-CH-I</shortName>
    </alternativeName>
</protein>
<keyword evidence="5 6" id="KW-0378">Hydrolase</keyword>
<evidence type="ECO:0000313" key="8">
    <source>
        <dbReference type="EMBL" id="WLI73264.1"/>
    </source>
</evidence>
<evidence type="ECO:0000256" key="5">
    <source>
        <dbReference type="ARBA" id="ARBA00022801"/>
    </source>
</evidence>
<dbReference type="EMBL" id="CP131913">
    <property type="protein sequence ID" value="WLI73264.1"/>
    <property type="molecule type" value="Genomic_DNA"/>
</dbReference>
<feature type="domain" description="GTP cyclohydrolase I" evidence="7">
    <location>
        <begin position="5"/>
        <end position="182"/>
    </location>
</feature>
<dbReference type="RefSeq" id="WP_169958666.1">
    <property type="nucleotide sequence ID" value="NZ_CP130143.1"/>
</dbReference>
<dbReference type="CDD" id="cd00642">
    <property type="entry name" value="GTP_cyclohydro1"/>
    <property type="match status" value="1"/>
</dbReference>
<comment type="catalytic activity">
    <reaction evidence="1 6">
        <text>GTP + H2O = 7,8-dihydroneopterin 3'-triphosphate + formate + H(+)</text>
        <dbReference type="Rhea" id="RHEA:17473"/>
        <dbReference type="ChEBI" id="CHEBI:15377"/>
        <dbReference type="ChEBI" id="CHEBI:15378"/>
        <dbReference type="ChEBI" id="CHEBI:15740"/>
        <dbReference type="ChEBI" id="CHEBI:37565"/>
        <dbReference type="ChEBI" id="CHEBI:58462"/>
        <dbReference type="EC" id="3.5.4.16"/>
    </reaction>
</comment>
<accession>A0ABY9H4A4</accession>
<keyword evidence="4 6" id="KW-0554">One-carbon metabolism</keyword>
<dbReference type="EC" id="3.5.4.16" evidence="6"/>
<dbReference type="PANTHER" id="PTHR11109:SF7">
    <property type="entry name" value="GTP CYCLOHYDROLASE 1"/>
    <property type="match status" value="1"/>
</dbReference>
<dbReference type="NCBIfam" id="NF006825">
    <property type="entry name" value="PRK09347.1-2"/>
    <property type="match status" value="1"/>
</dbReference>
<evidence type="ECO:0000256" key="4">
    <source>
        <dbReference type="ARBA" id="ARBA00022563"/>
    </source>
</evidence>
<organism evidence="8 9">
    <name type="scientific">Halomonas alkalicola</name>
    <dbReference type="NCBI Taxonomy" id="1930622"/>
    <lineage>
        <taxon>Bacteria</taxon>
        <taxon>Pseudomonadati</taxon>
        <taxon>Pseudomonadota</taxon>
        <taxon>Gammaproteobacteria</taxon>
        <taxon>Oceanospirillales</taxon>
        <taxon>Halomonadaceae</taxon>
        <taxon>Halomonas</taxon>
    </lineage>
</organism>
<feature type="binding site" evidence="6">
    <location>
        <position position="146"/>
    </location>
    <ligand>
        <name>Zn(2+)</name>
        <dbReference type="ChEBI" id="CHEBI:29105"/>
    </ligand>
</feature>
<keyword evidence="6" id="KW-0862">Zinc</keyword>
<evidence type="ECO:0000313" key="9">
    <source>
        <dbReference type="Proteomes" id="UP001235344"/>
    </source>
</evidence>
<dbReference type="GO" id="GO:0003934">
    <property type="term" value="F:GTP cyclohydrolase I activity"/>
    <property type="evidence" value="ECO:0007669"/>
    <property type="project" value="UniProtKB-EC"/>
</dbReference>
<dbReference type="Gene3D" id="3.30.1130.10">
    <property type="match status" value="1"/>
</dbReference>
<dbReference type="InterPro" id="IPR001474">
    <property type="entry name" value="GTP_CycHdrlase_I"/>
</dbReference>
<keyword evidence="6" id="KW-0342">GTP-binding</keyword>
<dbReference type="NCBIfam" id="NF006826">
    <property type="entry name" value="PRK09347.1-3"/>
    <property type="match status" value="1"/>
</dbReference>
<evidence type="ECO:0000256" key="3">
    <source>
        <dbReference type="ARBA" id="ARBA00008085"/>
    </source>
</evidence>
<sequence length="185" mass="20960">MTEEIANHYRQILLALGEDPEREGLRDTPKRAAKAMQFLNRGYVQSLEEIVNGAVFESETDEMVLVKDIELYSMCEHHLLPFIGKCHIAYLPSGRVLGLSKFARIVDMFARRMQIQENLTRQIAEAVQQVTDARGVAVVVEAKHLCMMMRGVEKQNSSMTSSVMLGAFRDNPSTRQEFLTLVNGR</sequence>
<dbReference type="InterPro" id="IPR043133">
    <property type="entry name" value="GTP-CH-I_C/QueF"/>
</dbReference>
<feature type="binding site" evidence="6">
    <location>
        <position position="78"/>
    </location>
    <ligand>
        <name>Zn(2+)</name>
        <dbReference type="ChEBI" id="CHEBI:29105"/>
    </ligand>
</feature>
<comment type="subunit">
    <text evidence="6">Homopolymer.</text>
</comment>
<dbReference type="InterPro" id="IPR043134">
    <property type="entry name" value="GTP-CH-I_N"/>
</dbReference>
<dbReference type="NCBIfam" id="TIGR00063">
    <property type="entry name" value="folE"/>
    <property type="match status" value="1"/>
</dbReference>
<gene>
    <name evidence="6 8" type="primary">folE</name>
    <name evidence="8" type="ORF">B6N23_16330</name>
</gene>
<evidence type="ECO:0000256" key="6">
    <source>
        <dbReference type="HAMAP-Rule" id="MF_00223"/>
    </source>
</evidence>
<keyword evidence="6" id="KW-0479">Metal-binding</keyword>
<dbReference type="InterPro" id="IPR020602">
    <property type="entry name" value="GTP_CycHdrlase_I_dom"/>
</dbReference>
<dbReference type="InterPro" id="IPR018234">
    <property type="entry name" value="GTP_CycHdrlase_I_CS"/>
</dbReference>
<reference evidence="8 9" key="1">
    <citation type="submission" date="2023-08" db="EMBL/GenBank/DDBJ databases">
        <title>Transcriptome Analysis of Halomonas alkalicola CICC 11012s to Identify the Genes Involved in Alkaline Tolerances.</title>
        <authorList>
            <person name="Zhai L."/>
        </authorList>
    </citation>
    <scope>NUCLEOTIDE SEQUENCE [LARGE SCALE GENOMIC DNA]</scope>
    <source>
        <strain evidence="8 9">CICC 11012s</strain>
    </source>
</reference>
<dbReference type="HAMAP" id="MF_00223">
    <property type="entry name" value="FolE"/>
    <property type="match status" value="1"/>
</dbReference>
<dbReference type="PROSITE" id="PS00859">
    <property type="entry name" value="GTP_CYCLOHYDROL_1_1"/>
    <property type="match status" value="1"/>
</dbReference>
<evidence type="ECO:0000256" key="2">
    <source>
        <dbReference type="ARBA" id="ARBA00005080"/>
    </source>
</evidence>
<dbReference type="Gene3D" id="1.10.286.10">
    <property type="match status" value="1"/>
</dbReference>